<name>A0A6F9DC03_9ASCI</name>
<feature type="domain" description="DRBM" evidence="7">
    <location>
        <begin position="369"/>
        <end position="436"/>
    </location>
</feature>
<dbReference type="GO" id="GO:0050660">
    <property type="term" value="F:flavin adenine dinucleotide binding"/>
    <property type="evidence" value="ECO:0007669"/>
    <property type="project" value="InterPro"/>
</dbReference>
<evidence type="ECO:0000256" key="1">
    <source>
        <dbReference type="ARBA" id="ARBA00001917"/>
    </source>
</evidence>
<dbReference type="SUPFAM" id="SSF51395">
    <property type="entry name" value="FMN-linked oxidoreductases"/>
    <property type="match status" value="1"/>
</dbReference>
<comment type="cofactor">
    <cofactor evidence="1">
        <name>FMN</name>
        <dbReference type="ChEBI" id="CHEBI:58210"/>
    </cofactor>
</comment>
<dbReference type="PROSITE" id="PS50137">
    <property type="entry name" value="DS_RBD"/>
    <property type="match status" value="1"/>
</dbReference>
<dbReference type="PROSITE" id="PS01136">
    <property type="entry name" value="UPF0034"/>
    <property type="match status" value="1"/>
</dbReference>
<evidence type="ECO:0000259" key="7">
    <source>
        <dbReference type="PROSITE" id="PS50137"/>
    </source>
</evidence>
<keyword evidence="2" id="KW-0285">Flavoprotein</keyword>
<evidence type="ECO:0000256" key="3">
    <source>
        <dbReference type="ARBA" id="ARBA00022643"/>
    </source>
</evidence>
<dbReference type="InterPro" id="IPR018517">
    <property type="entry name" value="tRNA_hU_synthase_CS"/>
</dbReference>
<dbReference type="CDD" id="cd02801">
    <property type="entry name" value="DUS_like_FMN"/>
    <property type="match status" value="1"/>
</dbReference>
<dbReference type="PANTHER" id="PTHR45936:SF1">
    <property type="entry name" value="TRNA-DIHYDROURIDINE(20) SYNTHASE [NAD(P)+]-LIKE"/>
    <property type="match status" value="1"/>
</dbReference>
<protein>
    <submittedName>
        <fullName evidence="8">tRNA-dihydrouridine(20) synthase [NAD(P)+]-like</fullName>
    </submittedName>
</protein>
<dbReference type="Gene3D" id="3.20.20.70">
    <property type="entry name" value="Aldolase class I"/>
    <property type="match status" value="1"/>
</dbReference>
<evidence type="ECO:0000313" key="8">
    <source>
        <dbReference type="EMBL" id="CAB3240130.1"/>
    </source>
</evidence>
<organism evidence="8">
    <name type="scientific">Phallusia mammillata</name>
    <dbReference type="NCBI Taxonomy" id="59560"/>
    <lineage>
        <taxon>Eukaryota</taxon>
        <taxon>Metazoa</taxon>
        <taxon>Chordata</taxon>
        <taxon>Tunicata</taxon>
        <taxon>Ascidiacea</taxon>
        <taxon>Phlebobranchia</taxon>
        <taxon>Ascidiidae</taxon>
        <taxon>Phallusia</taxon>
    </lineage>
</organism>
<proteinExistence type="evidence at transcript level"/>
<accession>A0A6F9DC03</accession>
<dbReference type="SUPFAM" id="SSF54768">
    <property type="entry name" value="dsRNA-binding domain-like"/>
    <property type="match status" value="1"/>
</dbReference>
<dbReference type="Gene3D" id="3.30.160.20">
    <property type="match status" value="1"/>
</dbReference>
<dbReference type="EMBL" id="LR784674">
    <property type="protein sequence ID" value="CAB3240130.1"/>
    <property type="molecule type" value="mRNA"/>
</dbReference>
<keyword evidence="5" id="KW-0560">Oxidoreductase</keyword>
<dbReference type="InterPro" id="IPR052582">
    <property type="entry name" value="tRNA-DUS-like"/>
</dbReference>
<reference evidence="8" key="1">
    <citation type="submission" date="2020-04" db="EMBL/GenBank/DDBJ databases">
        <authorList>
            <person name="Neveu A P."/>
        </authorList>
    </citation>
    <scope>NUCLEOTIDE SEQUENCE</scope>
    <source>
        <tissue evidence="8">Whole embryo</tissue>
    </source>
</reference>
<dbReference type="GO" id="GO:0005737">
    <property type="term" value="C:cytoplasm"/>
    <property type="evidence" value="ECO:0007669"/>
    <property type="project" value="TreeGrafter"/>
</dbReference>
<dbReference type="GO" id="GO:0000049">
    <property type="term" value="F:tRNA binding"/>
    <property type="evidence" value="ECO:0007669"/>
    <property type="project" value="InterPro"/>
</dbReference>
<dbReference type="Pfam" id="PF01207">
    <property type="entry name" value="Dus"/>
    <property type="match status" value="1"/>
</dbReference>
<dbReference type="PANTHER" id="PTHR45936">
    <property type="entry name" value="TRNA-DIHYDROURIDINE(20) SYNTHASE [NAD(P)+]-LIKE"/>
    <property type="match status" value="1"/>
</dbReference>
<evidence type="ECO:0000256" key="4">
    <source>
        <dbReference type="ARBA" id="ARBA00022694"/>
    </source>
</evidence>
<dbReference type="InterPro" id="IPR013785">
    <property type="entry name" value="Aldolase_TIM"/>
</dbReference>
<dbReference type="InterPro" id="IPR014720">
    <property type="entry name" value="dsRBD_dom"/>
</dbReference>
<keyword evidence="4" id="KW-0819">tRNA processing</keyword>
<evidence type="ECO:0000256" key="5">
    <source>
        <dbReference type="ARBA" id="ARBA00023002"/>
    </source>
</evidence>
<gene>
    <name evidence="8" type="primary">Dus2-001</name>
</gene>
<dbReference type="GO" id="GO:0017150">
    <property type="term" value="F:tRNA dihydrouridine synthase activity"/>
    <property type="evidence" value="ECO:0007669"/>
    <property type="project" value="InterPro"/>
</dbReference>
<dbReference type="CDD" id="cd19871">
    <property type="entry name" value="DSRM_DUS2L"/>
    <property type="match status" value="1"/>
</dbReference>
<dbReference type="Pfam" id="PF00035">
    <property type="entry name" value="dsrm"/>
    <property type="match status" value="1"/>
</dbReference>
<dbReference type="SMART" id="SM00358">
    <property type="entry name" value="DSRM"/>
    <property type="match status" value="1"/>
</dbReference>
<sequence length="455" mass="51169">MNSNEKLSYRNKNILAPMVRIGRLPTRLLALQYGADIIYSEEIIDHRFIQCKRTINNALDTIDFTLDHDSRPMFRTCAVEKSKVVLQLGTANAERALKAAKLVEQDVAGIDVNMGCPKEYSTKGGMGAALLTNPENIKDILTTLVKGLSIPVTCKIRVLPELKDTIKLVQMIESTGVVALAVHGRRKEERPRHTVRVDEIRAITEAVSIPVIANGGSEDCIQSYSDIEKFRSATGASSVMIARSAQLNCSVFRKEGLLPMEQVIKDYLKIAVRYDNHYINCKFCILEMMKEKQETPVGQAVRSALSLEQICAAWNMTEYLQSSRLKRGLPTGSDVINDEPALKKFKNDDIITMDFVLKRCDYRMKNGKSPKTILLEWCRGKEEKEPVYETVCRDSDRRFNSVLTCGGKMYRSTYWERNKRLAEQAAAVVCLRNIGVDDGRVKNDLTNGNDPSTDT</sequence>
<evidence type="ECO:0000256" key="6">
    <source>
        <dbReference type="PROSITE-ProRule" id="PRU00266"/>
    </source>
</evidence>
<keyword evidence="3" id="KW-0288">FMN</keyword>
<evidence type="ECO:0000256" key="2">
    <source>
        <dbReference type="ARBA" id="ARBA00022630"/>
    </source>
</evidence>
<dbReference type="AlphaFoldDB" id="A0A6F9DC03"/>
<dbReference type="InterPro" id="IPR044463">
    <property type="entry name" value="DUS2_DSRM"/>
</dbReference>
<dbReference type="InterPro" id="IPR035587">
    <property type="entry name" value="DUS-like_FMN-bd"/>
</dbReference>
<keyword evidence="6" id="KW-0694">RNA-binding</keyword>